<name>A0A644XUB7_9ZZZZ</name>
<organism evidence="1">
    <name type="scientific">bioreactor metagenome</name>
    <dbReference type="NCBI Taxonomy" id="1076179"/>
    <lineage>
        <taxon>unclassified sequences</taxon>
        <taxon>metagenomes</taxon>
        <taxon>ecological metagenomes</taxon>
    </lineage>
</organism>
<proteinExistence type="predicted"/>
<reference evidence="1" key="1">
    <citation type="submission" date="2019-08" db="EMBL/GenBank/DDBJ databases">
        <authorList>
            <person name="Kucharzyk K."/>
            <person name="Murdoch R.W."/>
            <person name="Higgins S."/>
            <person name="Loffler F."/>
        </authorList>
    </citation>
    <scope>NUCLEOTIDE SEQUENCE</scope>
</reference>
<sequence length="97" mass="10829">MSGLPQIKLSLGLNIGDLFLLTEIFHLLLYGSQFDGDLLDTLFDENSGVVGYHVLIVGSIFVVEVNQLLQEVAPFLLDLALYAEGKYRRLLGRRGYL</sequence>
<gene>
    <name evidence="1" type="ORF">SDC9_65774</name>
</gene>
<dbReference type="AlphaFoldDB" id="A0A644XUB7"/>
<comment type="caution">
    <text evidence="1">The sequence shown here is derived from an EMBL/GenBank/DDBJ whole genome shotgun (WGS) entry which is preliminary data.</text>
</comment>
<accession>A0A644XUB7</accession>
<protein>
    <submittedName>
        <fullName evidence="1">Uncharacterized protein</fullName>
    </submittedName>
</protein>
<dbReference type="EMBL" id="VSSQ01003159">
    <property type="protein sequence ID" value="MPM19351.1"/>
    <property type="molecule type" value="Genomic_DNA"/>
</dbReference>
<evidence type="ECO:0000313" key="1">
    <source>
        <dbReference type="EMBL" id="MPM19351.1"/>
    </source>
</evidence>